<dbReference type="OrthoDB" id="46564at2759"/>
<dbReference type="AlphaFoldDB" id="A0A3N4IKB3"/>
<dbReference type="PANTHER" id="PTHR14614">
    <property type="entry name" value="HEPATOCELLULAR CARCINOMA-ASSOCIATED ANTIGEN"/>
    <property type="match status" value="1"/>
</dbReference>
<feature type="binding site" evidence="5">
    <location>
        <begin position="86"/>
        <end position="88"/>
    </location>
    <ligand>
        <name>S-adenosyl-L-methionine</name>
        <dbReference type="ChEBI" id="CHEBI:59789"/>
    </ligand>
</feature>
<comment type="subcellular location">
    <subcellularLocation>
        <location evidence="5">Cytoplasm</location>
    </subcellularLocation>
</comment>
<evidence type="ECO:0000256" key="4">
    <source>
        <dbReference type="ARBA" id="ARBA00022691"/>
    </source>
</evidence>
<dbReference type="GO" id="GO:0016279">
    <property type="term" value="F:protein-lysine N-methyltransferase activity"/>
    <property type="evidence" value="ECO:0007669"/>
    <property type="project" value="UniProtKB-UniRule"/>
</dbReference>
<keyword evidence="4 5" id="KW-0949">S-adenosyl-L-methionine</keyword>
<reference evidence="7 8" key="1">
    <citation type="journal article" date="2018" name="Nat. Ecol. Evol.">
        <title>Pezizomycetes genomes reveal the molecular basis of ectomycorrhizal truffle lifestyle.</title>
        <authorList>
            <person name="Murat C."/>
            <person name="Payen T."/>
            <person name="Noel B."/>
            <person name="Kuo A."/>
            <person name="Morin E."/>
            <person name="Chen J."/>
            <person name="Kohler A."/>
            <person name="Krizsan K."/>
            <person name="Balestrini R."/>
            <person name="Da Silva C."/>
            <person name="Montanini B."/>
            <person name="Hainaut M."/>
            <person name="Levati E."/>
            <person name="Barry K.W."/>
            <person name="Belfiori B."/>
            <person name="Cichocki N."/>
            <person name="Clum A."/>
            <person name="Dockter R.B."/>
            <person name="Fauchery L."/>
            <person name="Guy J."/>
            <person name="Iotti M."/>
            <person name="Le Tacon F."/>
            <person name="Lindquist E.A."/>
            <person name="Lipzen A."/>
            <person name="Malagnac F."/>
            <person name="Mello A."/>
            <person name="Molinier V."/>
            <person name="Miyauchi S."/>
            <person name="Poulain J."/>
            <person name="Riccioni C."/>
            <person name="Rubini A."/>
            <person name="Sitrit Y."/>
            <person name="Splivallo R."/>
            <person name="Traeger S."/>
            <person name="Wang M."/>
            <person name="Zifcakova L."/>
            <person name="Wipf D."/>
            <person name="Zambonelli A."/>
            <person name="Paolocci F."/>
            <person name="Nowrousian M."/>
            <person name="Ottonello S."/>
            <person name="Baldrian P."/>
            <person name="Spatafora J.W."/>
            <person name="Henrissat B."/>
            <person name="Nagy L.G."/>
            <person name="Aury J.M."/>
            <person name="Wincker P."/>
            <person name="Grigoriev I.V."/>
            <person name="Bonfante P."/>
            <person name="Martin F.M."/>
        </authorList>
    </citation>
    <scope>NUCLEOTIDE SEQUENCE [LARGE SCALE GENOMIC DNA]</scope>
    <source>
        <strain evidence="7 8">RN42</strain>
    </source>
</reference>
<accession>A0A3N4IKB3</accession>
<proteinExistence type="inferred from homology"/>
<dbReference type="EC" id="2.1.1.-" evidence="5"/>
<feature type="binding site" evidence="5">
    <location>
        <position position="108"/>
    </location>
    <ligand>
        <name>S-adenosyl-L-methionine</name>
        <dbReference type="ChEBI" id="CHEBI:59789"/>
    </ligand>
</feature>
<keyword evidence="1 5" id="KW-0963">Cytoplasm</keyword>
<dbReference type="EMBL" id="ML119658">
    <property type="protein sequence ID" value="RPA84570.1"/>
    <property type="molecule type" value="Genomic_DNA"/>
</dbReference>
<evidence type="ECO:0000313" key="8">
    <source>
        <dbReference type="Proteomes" id="UP000275078"/>
    </source>
</evidence>
<dbReference type="PANTHER" id="PTHR14614:SF10">
    <property type="entry name" value="PROTEIN N-TERMINAL AND LYSINE N-METHYLTRANSFERASE EFM7"/>
    <property type="match status" value="1"/>
</dbReference>
<comment type="similarity">
    <text evidence="5">Belongs to the class I-like SAM-binding methyltransferase superfamily. EFM7 family.</text>
</comment>
<evidence type="ECO:0000256" key="2">
    <source>
        <dbReference type="ARBA" id="ARBA00022603"/>
    </source>
</evidence>
<comment type="function">
    <text evidence="5">S-adenosyl-L-methionine-dependent protein methyltransferase that trimethylates the N-terminal glycine 'Gly-2' of elongation factor 1-alpha, before also catalyzing the mono- and dimethylation of 'Lys-3'.</text>
</comment>
<name>A0A3N4IKB3_ASCIM</name>
<protein>
    <recommendedName>
        <fullName evidence="5">Protein N-terminal and lysine N-methyltransferase EFM7</fullName>
        <ecNumber evidence="5">2.1.1.-</ecNumber>
    </recommendedName>
    <alternativeName>
        <fullName evidence="5">Elongation factor methyltransferase 7</fullName>
    </alternativeName>
</protein>
<dbReference type="GO" id="GO:0005737">
    <property type="term" value="C:cytoplasm"/>
    <property type="evidence" value="ECO:0007669"/>
    <property type="project" value="UniProtKB-SubCell"/>
</dbReference>
<dbReference type="GO" id="GO:0032259">
    <property type="term" value="P:methylation"/>
    <property type="evidence" value="ECO:0007669"/>
    <property type="project" value="UniProtKB-KW"/>
</dbReference>
<dbReference type="GO" id="GO:0071885">
    <property type="term" value="F:N-terminal protein N-methyltransferase activity"/>
    <property type="evidence" value="ECO:0007669"/>
    <property type="project" value="UniProtKB-UniRule"/>
</dbReference>
<dbReference type="CDD" id="cd02440">
    <property type="entry name" value="AdoMet_MTases"/>
    <property type="match status" value="1"/>
</dbReference>
<gene>
    <name evidence="5" type="primary">EFM7</name>
    <name evidence="7" type="ORF">BJ508DRAFT_412638</name>
</gene>
<dbReference type="InterPro" id="IPR025784">
    <property type="entry name" value="EFM7"/>
</dbReference>
<dbReference type="Proteomes" id="UP000275078">
    <property type="component" value="Unassembled WGS sequence"/>
</dbReference>
<evidence type="ECO:0000256" key="1">
    <source>
        <dbReference type="ARBA" id="ARBA00022490"/>
    </source>
</evidence>
<evidence type="ECO:0000256" key="3">
    <source>
        <dbReference type="ARBA" id="ARBA00022679"/>
    </source>
</evidence>
<feature type="binding site" evidence="5">
    <location>
        <position position="162"/>
    </location>
    <ligand>
        <name>S-adenosyl-L-methionine</name>
        <dbReference type="ChEBI" id="CHEBI:59789"/>
    </ligand>
</feature>
<evidence type="ECO:0000256" key="6">
    <source>
        <dbReference type="SAM" id="MobiDB-lite"/>
    </source>
</evidence>
<dbReference type="SUPFAM" id="SSF53335">
    <property type="entry name" value="S-adenosyl-L-methionine-dependent methyltransferases"/>
    <property type="match status" value="1"/>
</dbReference>
<organism evidence="7 8">
    <name type="scientific">Ascobolus immersus RN42</name>
    <dbReference type="NCBI Taxonomy" id="1160509"/>
    <lineage>
        <taxon>Eukaryota</taxon>
        <taxon>Fungi</taxon>
        <taxon>Dikarya</taxon>
        <taxon>Ascomycota</taxon>
        <taxon>Pezizomycotina</taxon>
        <taxon>Pezizomycetes</taxon>
        <taxon>Pezizales</taxon>
        <taxon>Ascobolaceae</taxon>
        <taxon>Ascobolus</taxon>
    </lineage>
</organism>
<dbReference type="InterPro" id="IPR029063">
    <property type="entry name" value="SAM-dependent_MTases_sf"/>
</dbReference>
<dbReference type="Gene3D" id="3.40.50.150">
    <property type="entry name" value="Vaccinia Virus protein VP39"/>
    <property type="match status" value="1"/>
</dbReference>
<dbReference type="PROSITE" id="PS51560">
    <property type="entry name" value="SAM_MT_NNT1"/>
    <property type="match status" value="1"/>
</dbReference>
<keyword evidence="3 5" id="KW-0808">Transferase</keyword>
<keyword evidence="8" id="KW-1185">Reference proteome</keyword>
<evidence type="ECO:0000256" key="5">
    <source>
        <dbReference type="HAMAP-Rule" id="MF_03223"/>
    </source>
</evidence>
<feature type="binding site" evidence="5">
    <location>
        <position position="60"/>
    </location>
    <ligand>
        <name>S-adenosyl-L-methionine</name>
        <dbReference type="ChEBI" id="CHEBI:59789"/>
    </ligand>
</feature>
<dbReference type="Pfam" id="PF10294">
    <property type="entry name" value="Methyltransf_16"/>
    <property type="match status" value="1"/>
</dbReference>
<feature type="binding site" evidence="5">
    <location>
        <position position="137"/>
    </location>
    <ligand>
        <name>S-adenosyl-L-methionine</name>
        <dbReference type="ChEBI" id="CHEBI:59789"/>
    </ligand>
</feature>
<dbReference type="STRING" id="1160509.A0A3N4IKB3"/>
<feature type="region of interest" description="Disordered" evidence="6">
    <location>
        <begin position="1"/>
        <end position="37"/>
    </location>
</feature>
<keyword evidence="2 5" id="KW-0489">Methyltransferase</keyword>
<evidence type="ECO:0000313" key="7">
    <source>
        <dbReference type="EMBL" id="RPA84570.1"/>
    </source>
</evidence>
<sequence length="294" mass="33049">MTDSAASSPPGSPTFAIFQEPEDWRPKTPPPHTDSYTLQDGRELELRLVGQNPLWGHMLWNAGRILARYIEENPSVVQGKTVLELGAGAGLPGVVAGIAGAEKVVITDFPDPDLITNIRHNLTLMPAGSGAAEGYAWGKEQDHLLAHLPSGHGDRFDVVLMADLLFNHKEHPSMVRTLKRLLRVGTGRAYVFFTPHRTWLYHEDLNFFSRVKAEGGEVKELGTWKMKEMFIEDKGDPELKSSVFGFEVRWPEGWTPQEDHGEPEYVEGKWKLRYDVLEDKKETRGIGRPTKEDV</sequence>
<dbReference type="HAMAP" id="MF_03223">
    <property type="entry name" value="Methyltr_EFM7"/>
    <property type="match status" value="1"/>
</dbReference>
<dbReference type="InterPro" id="IPR019410">
    <property type="entry name" value="Methyltransf_16"/>
</dbReference>